<dbReference type="PANTHER" id="PTHR46121">
    <property type="entry name" value="STEROIDOGENIC ACUTE REGULATORY PROTEIN-LIKE"/>
    <property type="match status" value="1"/>
</dbReference>
<organism>
    <name type="scientific">Pediculus humanus subsp. corporis</name>
    <name type="common">Body louse</name>
    <dbReference type="NCBI Taxonomy" id="121224"/>
    <lineage>
        <taxon>Eukaryota</taxon>
        <taxon>Metazoa</taxon>
        <taxon>Ecdysozoa</taxon>
        <taxon>Arthropoda</taxon>
        <taxon>Hexapoda</taxon>
        <taxon>Insecta</taxon>
        <taxon>Pterygota</taxon>
        <taxon>Neoptera</taxon>
        <taxon>Paraneoptera</taxon>
        <taxon>Psocodea</taxon>
        <taxon>Troctomorpha</taxon>
        <taxon>Phthiraptera</taxon>
        <taxon>Anoplura</taxon>
        <taxon>Pediculidae</taxon>
        <taxon>Pediculus</taxon>
    </lineage>
</organism>
<evidence type="ECO:0000313" key="7">
    <source>
        <dbReference type="EMBL" id="EEB14474.1"/>
    </source>
</evidence>
<dbReference type="RefSeq" id="XP_002427212.1">
    <property type="nucleotide sequence ID" value="XM_002427167.1"/>
</dbReference>
<dbReference type="InParanoid" id="E0VM68"/>
<dbReference type="EMBL" id="AAZO01003517">
    <property type="status" value="NOT_ANNOTATED_CDS"/>
    <property type="molecule type" value="Genomic_DNA"/>
</dbReference>
<keyword evidence="4" id="KW-1133">Transmembrane helix</keyword>
<dbReference type="EMBL" id="DS235290">
    <property type="protein sequence ID" value="EEB14474.1"/>
    <property type="molecule type" value="Genomic_DNA"/>
</dbReference>
<dbReference type="SMART" id="SM00234">
    <property type="entry name" value="START"/>
    <property type="match status" value="1"/>
</dbReference>
<dbReference type="Proteomes" id="UP000009046">
    <property type="component" value="Unassembled WGS sequence"/>
</dbReference>
<dbReference type="EnsemblMetazoa" id="PHUM302380-RA">
    <property type="protein sequence ID" value="PHUM302380-PA"/>
    <property type="gene ID" value="PHUM302380"/>
</dbReference>
<dbReference type="OMA" id="TFFTPMD"/>
<keyword evidence="9" id="KW-1185">Reference proteome</keyword>
<gene>
    <name evidence="8" type="primary">8229845</name>
    <name evidence="7" type="ORF">Phum_PHUM302380</name>
</gene>
<feature type="transmembrane region" description="Helical" evidence="4">
    <location>
        <begin position="117"/>
        <end position="139"/>
    </location>
</feature>
<feature type="transmembrane region" description="Helical" evidence="4">
    <location>
        <begin position="174"/>
        <end position="195"/>
    </location>
</feature>
<protein>
    <submittedName>
        <fullName evidence="7">Steroidogenic acute regulatory protein, putative</fullName>
    </submittedName>
</protein>
<comment type="subcellular location">
    <subcellularLocation>
        <location evidence="1">Membrane</location>
        <topology evidence="1">Multi-pass membrane protein</topology>
    </subcellularLocation>
</comment>
<dbReference type="eggNOG" id="KOG3845">
    <property type="taxonomic scope" value="Eukaryota"/>
</dbReference>
<evidence type="ECO:0000256" key="2">
    <source>
        <dbReference type="ARBA" id="ARBA00022692"/>
    </source>
</evidence>
<dbReference type="OrthoDB" id="74575at2759"/>
<evidence type="ECO:0000256" key="3">
    <source>
        <dbReference type="ARBA" id="ARBA00023136"/>
    </source>
</evidence>
<dbReference type="Pfam" id="PF10457">
    <property type="entry name" value="MENTAL"/>
    <property type="match status" value="1"/>
</dbReference>
<sequence length="487" mass="55752">MNEFDTRNGAEVVIGSSSMYPSIDNSLASNISTLDNQEGINSTHSIISSLEGTHLEDVASGIKQRGKMSSIRRFFCCFVLFDLLLISLIWLICITIIDSNNIIKVIKMQILNYNISTSLFDLVGAAIIRFIILLLFNGILQLNTKFFIGLTTFATLLFLVFKVIYYSWSSEGQPTFAVIIILMSFIVAWLEAWFFDCRVIPQELFALHYVQTTGRLSESLNNLMTDRDFRNPLLKSFRARFADFEEGASFKNYYSPLESPEESDDESNVPRIPSKLPNCEFLQKGKNTLDTVWTILNDPGWKLHKENTEGDSIYLKNVKQWGNFFLLKTKVNMNAETLLLELFKNINNYKNWNRNILECRKILVIDDHTDIIYQVTAPGGNGVVSSRDFITLRHWGVKENCFLLSGISVSYPSFTSTKSYIRGENGPCCWALRPVPGHLNKCYFDFLLNTNLNGWVPHYLVESAITFVLLEYSTCFKDYCKTLNERK</sequence>
<dbReference type="STRING" id="121224.E0VM68"/>
<evidence type="ECO:0000256" key="4">
    <source>
        <dbReference type="SAM" id="Phobius"/>
    </source>
</evidence>
<dbReference type="KEGG" id="phu:Phum_PHUM302380"/>
<dbReference type="PROSITE" id="PS50848">
    <property type="entry name" value="START"/>
    <property type="match status" value="1"/>
</dbReference>
<dbReference type="GO" id="GO:0008289">
    <property type="term" value="F:lipid binding"/>
    <property type="evidence" value="ECO:0007669"/>
    <property type="project" value="InterPro"/>
</dbReference>
<evidence type="ECO:0000313" key="8">
    <source>
        <dbReference type="EnsemblMetazoa" id="PHUM302380-PA"/>
    </source>
</evidence>
<reference evidence="7" key="1">
    <citation type="submission" date="2007-04" db="EMBL/GenBank/DDBJ databases">
        <title>Annotation of Pediculus humanus corporis strain USDA.</title>
        <authorList>
            <person name="Kirkness E."/>
            <person name="Hannick L."/>
            <person name="Hass B."/>
            <person name="Bruggner R."/>
            <person name="Lawson D."/>
            <person name="Bidwell S."/>
            <person name="Joardar V."/>
            <person name="Caler E."/>
            <person name="Walenz B."/>
            <person name="Inman J."/>
            <person name="Schobel S."/>
            <person name="Galinsky K."/>
            <person name="Amedeo P."/>
            <person name="Strausberg R."/>
        </authorList>
    </citation>
    <scope>NUCLEOTIDE SEQUENCE</scope>
    <source>
        <strain evidence="7">USDA</strain>
    </source>
</reference>
<dbReference type="FunCoup" id="E0VM68">
    <property type="interactions" value="972"/>
</dbReference>
<evidence type="ECO:0000259" key="5">
    <source>
        <dbReference type="PROSITE" id="PS50848"/>
    </source>
</evidence>
<dbReference type="CTD" id="8229845"/>
<dbReference type="InterPro" id="IPR051869">
    <property type="entry name" value="STARD3"/>
</dbReference>
<accession>E0VM68</accession>
<dbReference type="InterPro" id="IPR002913">
    <property type="entry name" value="START_lipid-bd_dom"/>
</dbReference>
<dbReference type="GeneID" id="8229845"/>
<dbReference type="CDD" id="cd08868">
    <property type="entry name" value="START_STARD1_3_like"/>
    <property type="match status" value="1"/>
</dbReference>
<dbReference type="SUPFAM" id="SSF55961">
    <property type="entry name" value="Bet v1-like"/>
    <property type="match status" value="1"/>
</dbReference>
<reference evidence="7" key="2">
    <citation type="submission" date="2007-04" db="EMBL/GenBank/DDBJ databases">
        <title>The genome of the human body louse.</title>
        <authorList>
            <consortium name="The Human Body Louse Genome Consortium"/>
            <person name="Kirkness E."/>
            <person name="Walenz B."/>
            <person name="Hass B."/>
            <person name="Bruggner R."/>
            <person name="Strausberg R."/>
        </authorList>
    </citation>
    <scope>NUCLEOTIDE SEQUENCE</scope>
    <source>
        <strain evidence="7">USDA</strain>
    </source>
</reference>
<name>E0VM68_PEDHC</name>
<proteinExistence type="predicted"/>
<dbReference type="VEuPathDB" id="VectorBase:PHUM302380"/>
<dbReference type="GO" id="GO:0031902">
    <property type="term" value="C:late endosome membrane"/>
    <property type="evidence" value="ECO:0007669"/>
    <property type="project" value="TreeGrafter"/>
</dbReference>
<feature type="transmembrane region" description="Helical" evidence="4">
    <location>
        <begin position="74"/>
        <end position="97"/>
    </location>
</feature>
<keyword evidence="3 4" id="KW-0472">Membrane</keyword>
<dbReference type="GO" id="GO:0099044">
    <property type="term" value="P:vesicle tethering to endoplasmic reticulum"/>
    <property type="evidence" value="ECO:0007669"/>
    <property type="project" value="TreeGrafter"/>
</dbReference>
<dbReference type="GO" id="GO:0140284">
    <property type="term" value="C:endoplasmic reticulum-endosome membrane contact site"/>
    <property type="evidence" value="ECO:0007669"/>
    <property type="project" value="TreeGrafter"/>
</dbReference>
<dbReference type="Pfam" id="PF01852">
    <property type="entry name" value="START"/>
    <property type="match status" value="1"/>
</dbReference>
<dbReference type="InterPro" id="IPR019498">
    <property type="entry name" value="MENTAL"/>
</dbReference>
<dbReference type="PRINTS" id="PR00978">
    <property type="entry name" value="STARPROTEIN"/>
</dbReference>
<keyword evidence="2 4" id="KW-0812">Transmembrane</keyword>
<evidence type="ECO:0000259" key="6">
    <source>
        <dbReference type="PROSITE" id="PS51439"/>
    </source>
</evidence>
<feature type="domain" description="MENTAL" evidence="6">
    <location>
        <begin position="68"/>
        <end position="244"/>
    </location>
</feature>
<dbReference type="PROSITE" id="PS51439">
    <property type="entry name" value="MENTAL"/>
    <property type="match status" value="1"/>
</dbReference>
<dbReference type="GO" id="GO:0005765">
    <property type="term" value="C:lysosomal membrane"/>
    <property type="evidence" value="ECO:0007669"/>
    <property type="project" value="TreeGrafter"/>
</dbReference>
<dbReference type="AlphaFoldDB" id="E0VM68"/>
<evidence type="ECO:0000256" key="1">
    <source>
        <dbReference type="ARBA" id="ARBA00004141"/>
    </source>
</evidence>
<dbReference type="GO" id="GO:0005789">
    <property type="term" value="C:endoplasmic reticulum membrane"/>
    <property type="evidence" value="ECO:0007669"/>
    <property type="project" value="TreeGrafter"/>
</dbReference>
<dbReference type="InterPro" id="IPR023393">
    <property type="entry name" value="START-like_dom_sf"/>
</dbReference>
<evidence type="ECO:0000313" key="9">
    <source>
        <dbReference type="Proteomes" id="UP000009046"/>
    </source>
</evidence>
<reference evidence="8" key="3">
    <citation type="submission" date="2021-02" db="UniProtKB">
        <authorList>
            <consortium name="EnsemblMetazoa"/>
        </authorList>
    </citation>
    <scope>IDENTIFICATION</scope>
    <source>
        <strain evidence="8">USDA</strain>
    </source>
</reference>
<dbReference type="InterPro" id="IPR000799">
    <property type="entry name" value="StAR-like"/>
</dbReference>
<dbReference type="PANTHER" id="PTHR46121:SF4">
    <property type="entry name" value="STEROIDOGENIC ACUTE REGULATORY PROTEIN-LIKE"/>
    <property type="match status" value="1"/>
</dbReference>
<dbReference type="Gene3D" id="3.30.530.20">
    <property type="match status" value="1"/>
</dbReference>
<dbReference type="HOGENOM" id="CLU_033480_1_0_1"/>
<feature type="transmembrane region" description="Helical" evidence="4">
    <location>
        <begin position="146"/>
        <end position="168"/>
    </location>
</feature>
<feature type="domain" description="START" evidence="5">
    <location>
        <begin position="297"/>
        <end position="485"/>
    </location>
</feature>